<evidence type="ECO:0000256" key="2">
    <source>
        <dbReference type="SAM" id="Phobius"/>
    </source>
</evidence>
<dbReference type="Proteomes" id="UP001589693">
    <property type="component" value="Unassembled WGS sequence"/>
</dbReference>
<keyword evidence="2" id="KW-0812">Transmembrane</keyword>
<accession>A0ABV6A2Z8</accession>
<sequence length="330" mass="34563">MSPTPEPEDGRLMADEVEAWLAAHTPTVEPEQARSVMPKPRGGRQADGHTRDVADLAAELAEARRVHELLAEGDPRLSVPTPRVLRAQRAAHEALLLRQAAQSPALLALRDARVRLWTTVLAMTSALFGLAWSASGVRDSVMTALGIKPGEAGAWFAWAVEPSLSLTLLATVGVQAYAAMRGRPVDPASAAGKTLRRTETIALGLILALVCWPAFAGLFKHFEVLPLLVHALGPIAAVVGVRTLPALWSILGCLPTPGTAGATPPPTALRTGQTAPAVSAVVAQLVADARGLIAAGQLPAQPSATRLQKVLRCGMDDARAVRDELSGGAR</sequence>
<evidence type="ECO:0000256" key="1">
    <source>
        <dbReference type="SAM" id="MobiDB-lite"/>
    </source>
</evidence>
<keyword evidence="2" id="KW-1133">Transmembrane helix</keyword>
<keyword evidence="4" id="KW-1185">Reference proteome</keyword>
<dbReference type="RefSeq" id="WP_377854329.1">
    <property type="nucleotide sequence ID" value="NZ_JBHLZU010000018.1"/>
</dbReference>
<reference evidence="3 4" key="1">
    <citation type="submission" date="2024-09" db="EMBL/GenBank/DDBJ databases">
        <authorList>
            <person name="Sun Q."/>
            <person name="Mori K."/>
        </authorList>
    </citation>
    <scope>NUCLEOTIDE SEQUENCE [LARGE SCALE GENOMIC DNA]</scope>
    <source>
        <strain evidence="3 4">TBRC 7907</strain>
    </source>
</reference>
<feature type="transmembrane region" description="Helical" evidence="2">
    <location>
        <begin position="155"/>
        <end position="179"/>
    </location>
</feature>
<evidence type="ECO:0000313" key="3">
    <source>
        <dbReference type="EMBL" id="MFB9906284.1"/>
    </source>
</evidence>
<feature type="region of interest" description="Disordered" evidence="1">
    <location>
        <begin position="28"/>
        <end position="49"/>
    </location>
</feature>
<evidence type="ECO:0000313" key="4">
    <source>
        <dbReference type="Proteomes" id="UP001589693"/>
    </source>
</evidence>
<protein>
    <submittedName>
        <fullName evidence="3">Uncharacterized protein</fullName>
    </submittedName>
</protein>
<name>A0ABV6A2Z8_9PSEU</name>
<proteinExistence type="predicted"/>
<comment type="caution">
    <text evidence="3">The sequence shown here is derived from an EMBL/GenBank/DDBJ whole genome shotgun (WGS) entry which is preliminary data.</text>
</comment>
<feature type="transmembrane region" description="Helical" evidence="2">
    <location>
        <begin position="116"/>
        <end position="135"/>
    </location>
</feature>
<feature type="transmembrane region" description="Helical" evidence="2">
    <location>
        <begin position="200"/>
        <end position="219"/>
    </location>
</feature>
<dbReference type="EMBL" id="JBHLZU010000018">
    <property type="protein sequence ID" value="MFB9906284.1"/>
    <property type="molecule type" value="Genomic_DNA"/>
</dbReference>
<keyword evidence="2" id="KW-0472">Membrane</keyword>
<organism evidence="3 4">
    <name type="scientific">Allokutzneria oryzae</name>
    <dbReference type="NCBI Taxonomy" id="1378989"/>
    <lineage>
        <taxon>Bacteria</taxon>
        <taxon>Bacillati</taxon>
        <taxon>Actinomycetota</taxon>
        <taxon>Actinomycetes</taxon>
        <taxon>Pseudonocardiales</taxon>
        <taxon>Pseudonocardiaceae</taxon>
        <taxon>Allokutzneria</taxon>
    </lineage>
</organism>
<gene>
    <name evidence="3" type="ORF">ACFFQA_20295</name>
</gene>